<keyword evidence="2" id="KW-0813">Transport</keyword>
<name>A0ABW0U6K2_9BACI</name>
<comment type="subcellular location">
    <subcellularLocation>
        <location evidence="1">Cell membrane</location>
        <topology evidence="1">Multi-pass membrane protein</topology>
    </subcellularLocation>
</comment>
<keyword evidence="5 6" id="KW-0472">Membrane</keyword>
<feature type="transmembrane region" description="Helical" evidence="6">
    <location>
        <begin position="106"/>
        <end position="128"/>
    </location>
</feature>
<dbReference type="InterPro" id="IPR020846">
    <property type="entry name" value="MFS_dom"/>
</dbReference>
<proteinExistence type="predicted"/>
<sequence length="406" mass="44579">MPQSSIPDSKEKITKLSTYIFIVGIIFVAFNLRPGITSVGPLIPFIREDTGLTNSLAGLLTTLPLLSFALFSLLAPKLGLRFGNHVTIFVALFVLIVGILTRSTGIIALIFIGTALVGVGIAICNVLLPAVIKNSFPKKVGIMTSLYTASMGVFASLGSGLSIPLSETFGLGWKWALAIWAILSFAALLIWMPQIKKDVRRKKTTSINQQTKSEKPLWTSSIAWYVTLFMGLQSLSFYCLITWIPDVLHDFGMNLSLAGWMLFWLQLIGIPFNFMTPLIADKLPNQKPIVITICLFYFIGFTGLLLHPNITVIVICTLFLGISQGIAISLSLTLLSLRAATVQEAARLSGMAQSLGYLLAAIGPIFMGYLYDVFQTWSIFIILLFINSFIILFVGLKAAEKKYVFE</sequence>
<feature type="transmembrane region" description="Helical" evidence="6">
    <location>
        <begin position="312"/>
        <end position="335"/>
    </location>
</feature>
<keyword evidence="9" id="KW-1185">Reference proteome</keyword>
<feature type="transmembrane region" description="Helical" evidence="6">
    <location>
        <begin position="16"/>
        <end position="36"/>
    </location>
</feature>
<feature type="transmembrane region" description="Helical" evidence="6">
    <location>
        <begin position="56"/>
        <end position="75"/>
    </location>
</feature>
<protein>
    <submittedName>
        <fullName evidence="8">CynX/NimT family MFS transporter</fullName>
    </submittedName>
</protein>
<dbReference type="InterPro" id="IPR011701">
    <property type="entry name" value="MFS"/>
</dbReference>
<evidence type="ECO:0000259" key="7">
    <source>
        <dbReference type="PROSITE" id="PS50850"/>
    </source>
</evidence>
<comment type="caution">
    <text evidence="8">The sequence shown here is derived from an EMBL/GenBank/DDBJ whole genome shotgun (WGS) entry which is preliminary data.</text>
</comment>
<dbReference type="SUPFAM" id="SSF103473">
    <property type="entry name" value="MFS general substrate transporter"/>
    <property type="match status" value="1"/>
</dbReference>
<feature type="transmembrane region" description="Helical" evidence="6">
    <location>
        <begin position="82"/>
        <end position="100"/>
    </location>
</feature>
<dbReference type="Proteomes" id="UP001596143">
    <property type="component" value="Unassembled WGS sequence"/>
</dbReference>
<dbReference type="Pfam" id="PF07690">
    <property type="entry name" value="MFS_1"/>
    <property type="match status" value="1"/>
</dbReference>
<dbReference type="Gene3D" id="1.20.1250.20">
    <property type="entry name" value="MFS general substrate transporter like domains"/>
    <property type="match status" value="2"/>
</dbReference>
<dbReference type="PROSITE" id="PS50850">
    <property type="entry name" value="MFS"/>
    <property type="match status" value="1"/>
</dbReference>
<evidence type="ECO:0000313" key="8">
    <source>
        <dbReference type="EMBL" id="MFC5628397.1"/>
    </source>
</evidence>
<feature type="domain" description="Major facilitator superfamily (MFS) profile" evidence="7">
    <location>
        <begin position="19"/>
        <end position="402"/>
    </location>
</feature>
<feature type="transmembrane region" description="Helical" evidence="6">
    <location>
        <begin position="355"/>
        <end position="371"/>
    </location>
</feature>
<reference evidence="9" key="1">
    <citation type="journal article" date="2019" name="Int. J. Syst. Evol. Microbiol.">
        <title>The Global Catalogue of Microorganisms (GCM) 10K type strain sequencing project: providing services to taxonomists for standard genome sequencing and annotation.</title>
        <authorList>
            <consortium name="The Broad Institute Genomics Platform"/>
            <consortium name="The Broad Institute Genome Sequencing Center for Infectious Disease"/>
            <person name="Wu L."/>
            <person name="Ma J."/>
        </authorList>
    </citation>
    <scope>NUCLEOTIDE SEQUENCE [LARGE SCALE GENOMIC DNA]</scope>
    <source>
        <strain evidence="9">CGMCC 1.15790</strain>
    </source>
</reference>
<evidence type="ECO:0000256" key="2">
    <source>
        <dbReference type="ARBA" id="ARBA00022448"/>
    </source>
</evidence>
<keyword evidence="4 6" id="KW-1133">Transmembrane helix</keyword>
<feature type="transmembrane region" description="Helical" evidence="6">
    <location>
        <begin position="288"/>
        <end position="306"/>
    </location>
</feature>
<dbReference type="PANTHER" id="PTHR23523:SF2">
    <property type="entry name" value="2-NITROIMIDAZOLE TRANSPORTER"/>
    <property type="match status" value="1"/>
</dbReference>
<dbReference type="EMBL" id="JBHSPF010000022">
    <property type="protein sequence ID" value="MFC5628397.1"/>
    <property type="molecule type" value="Genomic_DNA"/>
</dbReference>
<dbReference type="PANTHER" id="PTHR23523">
    <property type="match status" value="1"/>
</dbReference>
<organism evidence="8 9">
    <name type="scientific">Aliibacillus thermotolerans</name>
    <dbReference type="NCBI Taxonomy" id="1834418"/>
    <lineage>
        <taxon>Bacteria</taxon>
        <taxon>Bacillati</taxon>
        <taxon>Bacillota</taxon>
        <taxon>Bacilli</taxon>
        <taxon>Bacillales</taxon>
        <taxon>Bacillaceae</taxon>
        <taxon>Aliibacillus</taxon>
    </lineage>
</organism>
<evidence type="ECO:0000256" key="3">
    <source>
        <dbReference type="ARBA" id="ARBA00022692"/>
    </source>
</evidence>
<evidence type="ECO:0000256" key="4">
    <source>
        <dbReference type="ARBA" id="ARBA00022989"/>
    </source>
</evidence>
<dbReference type="InterPro" id="IPR036259">
    <property type="entry name" value="MFS_trans_sf"/>
</dbReference>
<feature type="transmembrane region" description="Helical" evidence="6">
    <location>
        <begin position="140"/>
        <end position="163"/>
    </location>
</feature>
<keyword evidence="3 6" id="KW-0812">Transmembrane</keyword>
<accession>A0ABW0U6K2</accession>
<feature type="transmembrane region" description="Helical" evidence="6">
    <location>
        <begin position="257"/>
        <end position="276"/>
    </location>
</feature>
<evidence type="ECO:0000256" key="1">
    <source>
        <dbReference type="ARBA" id="ARBA00004651"/>
    </source>
</evidence>
<dbReference type="RefSeq" id="WP_270898353.1">
    <property type="nucleotide sequence ID" value="NZ_JBHSPF010000022.1"/>
</dbReference>
<dbReference type="CDD" id="cd17339">
    <property type="entry name" value="MFS_NIMT_CynX_like"/>
    <property type="match status" value="1"/>
</dbReference>
<evidence type="ECO:0000256" key="5">
    <source>
        <dbReference type="ARBA" id="ARBA00023136"/>
    </source>
</evidence>
<evidence type="ECO:0000313" key="9">
    <source>
        <dbReference type="Proteomes" id="UP001596143"/>
    </source>
</evidence>
<feature type="transmembrane region" description="Helical" evidence="6">
    <location>
        <begin position="175"/>
        <end position="193"/>
    </location>
</feature>
<feature type="transmembrane region" description="Helical" evidence="6">
    <location>
        <begin position="222"/>
        <end position="245"/>
    </location>
</feature>
<feature type="transmembrane region" description="Helical" evidence="6">
    <location>
        <begin position="377"/>
        <end position="396"/>
    </location>
</feature>
<gene>
    <name evidence="8" type="ORF">ACFPTR_05730</name>
</gene>
<evidence type="ECO:0000256" key="6">
    <source>
        <dbReference type="SAM" id="Phobius"/>
    </source>
</evidence>
<dbReference type="InterPro" id="IPR052524">
    <property type="entry name" value="MFS_Cyanate_Porter"/>
</dbReference>